<feature type="transmembrane region" description="Helical" evidence="1">
    <location>
        <begin position="81"/>
        <end position="102"/>
    </location>
</feature>
<keyword evidence="1" id="KW-0472">Membrane</keyword>
<organism evidence="2 3">
    <name type="scientific">Sphaerisporangium melleum</name>
    <dbReference type="NCBI Taxonomy" id="321316"/>
    <lineage>
        <taxon>Bacteria</taxon>
        <taxon>Bacillati</taxon>
        <taxon>Actinomycetota</taxon>
        <taxon>Actinomycetes</taxon>
        <taxon>Streptosporangiales</taxon>
        <taxon>Streptosporangiaceae</taxon>
        <taxon>Sphaerisporangium</taxon>
    </lineage>
</organism>
<accession>A0A917R1K9</accession>
<keyword evidence="1" id="KW-1133">Transmembrane helix</keyword>
<protein>
    <submittedName>
        <fullName evidence="2">Uncharacterized protein</fullName>
    </submittedName>
</protein>
<sequence length="356" mass="37659">MSLLEKRYRHVLRLLPASYRAERQEEMVNTFLEGAGDLTDADNPRPRWSEILSVAALSVRARLGGAGTGPRSFAWGQAVRLVALLGLAFHAMMSWMVFWRFLARYGLFGPSAAPQPALPAPESADRLWDIAQGFTALLWVAAFAALTRGCPRAAKPLALLAVAAASSDLLKLWSLDTRTAVTVMTLNGVLYAVPVLALFAGFHRDAPAIRRPPRVAVLPVAAGVLLSGLLTLAGTWSQQPPISLATWSWIWPWLDLPGLASLALLLAGAASIGVHLLVPARRSPVPAVALAILAVPVMLGRLVRLELGVADPVSRVMTAVGIAQIAALLLCALTLAVLGIRTMPPAPSPGAGPSSC</sequence>
<dbReference type="RefSeq" id="WP_189163402.1">
    <property type="nucleotide sequence ID" value="NZ_BMNT01000013.1"/>
</dbReference>
<feature type="transmembrane region" description="Helical" evidence="1">
    <location>
        <begin position="285"/>
        <end position="304"/>
    </location>
</feature>
<dbReference type="Proteomes" id="UP000645217">
    <property type="component" value="Unassembled WGS sequence"/>
</dbReference>
<feature type="transmembrane region" description="Helical" evidence="1">
    <location>
        <begin position="215"/>
        <end position="236"/>
    </location>
</feature>
<evidence type="ECO:0000256" key="1">
    <source>
        <dbReference type="SAM" id="Phobius"/>
    </source>
</evidence>
<comment type="caution">
    <text evidence="2">The sequence shown here is derived from an EMBL/GenBank/DDBJ whole genome shotgun (WGS) entry which is preliminary data.</text>
</comment>
<evidence type="ECO:0000313" key="2">
    <source>
        <dbReference type="EMBL" id="GGK83850.1"/>
    </source>
</evidence>
<evidence type="ECO:0000313" key="3">
    <source>
        <dbReference type="Proteomes" id="UP000645217"/>
    </source>
</evidence>
<keyword evidence="3" id="KW-1185">Reference proteome</keyword>
<feature type="transmembrane region" description="Helical" evidence="1">
    <location>
        <begin position="256"/>
        <end position="278"/>
    </location>
</feature>
<keyword evidence="1" id="KW-0812">Transmembrane</keyword>
<proteinExistence type="predicted"/>
<feature type="transmembrane region" description="Helical" evidence="1">
    <location>
        <begin position="180"/>
        <end position="203"/>
    </location>
</feature>
<dbReference type="EMBL" id="BMNT01000013">
    <property type="protein sequence ID" value="GGK83850.1"/>
    <property type="molecule type" value="Genomic_DNA"/>
</dbReference>
<dbReference type="AlphaFoldDB" id="A0A917R1K9"/>
<reference evidence="2" key="1">
    <citation type="journal article" date="2014" name="Int. J. Syst. Evol. Microbiol.">
        <title>Complete genome sequence of Corynebacterium casei LMG S-19264T (=DSM 44701T), isolated from a smear-ripened cheese.</title>
        <authorList>
            <consortium name="US DOE Joint Genome Institute (JGI-PGF)"/>
            <person name="Walter F."/>
            <person name="Albersmeier A."/>
            <person name="Kalinowski J."/>
            <person name="Ruckert C."/>
        </authorList>
    </citation>
    <scope>NUCLEOTIDE SEQUENCE</scope>
    <source>
        <strain evidence="2">JCM 13064</strain>
    </source>
</reference>
<reference evidence="2" key="2">
    <citation type="submission" date="2020-09" db="EMBL/GenBank/DDBJ databases">
        <authorList>
            <person name="Sun Q."/>
            <person name="Ohkuma M."/>
        </authorList>
    </citation>
    <scope>NUCLEOTIDE SEQUENCE</scope>
    <source>
        <strain evidence="2">JCM 13064</strain>
    </source>
</reference>
<name>A0A917R1K9_9ACTN</name>
<feature type="transmembrane region" description="Helical" evidence="1">
    <location>
        <begin position="316"/>
        <end position="338"/>
    </location>
</feature>
<gene>
    <name evidence="2" type="ORF">GCM10007964_27900</name>
</gene>